<dbReference type="Pfam" id="PF08044">
    <property type="entry name" value="DUF1707"/>
    <property type="match status" value="1"/>
</dbReference>
<sequence>MRASDADRERVAAVLHQALGEGRLTVSELEERLDRVYAAKTLEELAPITADLPNAQGVVQLGTPNTAAQQTTGHELIGGTPGSATSVAIFSGTARKGNWVVPPEHNSFALCGGVEIDLRRARFAERETTITAVAIMGGIDIVVPDDIYVEVTGFGVLGAFDSKGDARPDPDPNGPRVTIGGVAIMGGVTVRRKPRKDPPDKHRMI</sequence>
<evidence type="ECO:0000259" key="2">
    <source>
        <dbReference type="Pfam" id="PF09922"/>
    </source>
</evidence>
<evidence type="ECO:0000313" key="4">
    <source>
        <dbReference type="Proteomes" id="UP000249324"/>
    </source>
</evidence>
<gene>
    <name evidence="3" type="ORF">DIU77_015150</name>
</gene>
<dbReference type="PANTHER" id="PTHR40763:SF4">
    <property type="entry name" value="DUF1707 DOMAIN-CONTAINING PROTEIN"/>
    <property type="match status" value="1"/>
</dbReference>
<name>A0ABD6FKT2_9PSEU</name>
<feature type="domain" description="DUF1707" evidence="1">
    <location>
        <begin position="1"/>
        <end position="53"/>
    </location>
</feature>
<dbReference type="Pfam" id="PF09922">
    <property type="entry name" value="LiaF-like_C"/>
    <property type="match status" value="1"/>
</dbReference>
<dbReference type="InterPro" id="IPR024425">
    <property type="entry name" value="LiaF-like_C"/>
</dbReference>
<feature type="domain" description="Cell wall-active antibiotics response LiaF-like C-terminal" evidence="2">
    <location>
        <begin position="105"/>
        <end position="161"/>
    </location>
</feature>
<dbReference type="Proteomes" id="UP000249324">
    <property type="component" value="Unassembled WGS sequence"/>
</dbReference>
<comment type="caution">
    <text evidence="3">The sequence shown here is derived from an EMBL/GenBank/DDBJ whole genome shotgun (WGS) entry which is preliminary data.</text>
</comment>
<reference evidence="3 4" key="1">
    <citation type="journal article" date="2021" name="BMC Genomics">
        <title>Genome-resolved metagenome and metatranscriptome analyses of thermophilic composting reveal key bacterial players and their metabolic interactions.</title>
        <authorList>
            <person name="Braga L.P.P."/>
            <person name="Pereira R.V."/>
            <person name="Martins L.F."/>
            <person name="Moura L.M.S."/>
            <person name="Sanchez F.B."/>
            <person name="Patane J.S.L."/>
            <person name="da Silva A.M."/>
            <person name="Setubal J.C."/>
        </authorList>
    </citation>
    <scope>NUCLEOTIDE SEQUENCE [LARGE SCALE GENOMIC DNA]</scope>
    <source>
        <strain evidence="3">ZC4RG45</strain>
    </source>
</reference>
<dbReference type="PANTHER" id="PTHR40763">
    <property type="entry name" value="MEMBRANE PROTEIN-RELATED"/>
    <property type="match status" value="1"/>
</dbReference>
<dbReference type="AlphaFoldDB" id="A0ABD6FKT2"/>
<proteinExistence type="predicted"/>
<evidence type="ECO:0000259" key="1">
    <source>
        <dbReference type="Pfam" id="PF08044"/>
    </source>
</evidence>
<accession>A0ABD6FKT2</accession>
<organism evidence="3 4">
    <name type="scientific">Thermocrispum agreste</name>
    <dbReference type="NCBI Taxonomy" id="37925"/>
    <lineage>
        <taxon>Bacteria</taxon>
        <taxon>Bacillati</taxon>
        <taxon>Actinomycetota</taxon>
        <taxon>Actinomycetes</taxon>
        <taxon>Pseudonocardiales</taxon>
        <taxon>Pseudonocardiaceae</taxon>
        <taxon>Thermocrispum</taxon>
    </lineage>
</organism>
<protein>
    <submittedName>
        <fullName evidence="3">DUF1707 domain-containing protein</fullName>
    </submittedName>
</protein>
<dbReference type="EMBL" id="QGUI02000236">
    <property type="protein sequence ID" value="MFO7193577.1"/>
    <property type="molecule type" value="Genomic_DNA"/>
</dbReference>
<evidence type="ECO:0000313" key="3">
    <source>
        <dbReference type="EMBL" id="MFO7193577.1"/>
    </source>
</evidence>
<dbReference type="InterPro" id="IPR012551">
    <property type="entry name" value="DUF1707_SHOCT-like"/>
</dbReference>